<dbReference type="EMBL" id="JAOVQO010000001">
    <property type="protein sequence ID" value="MCU9846684.1"/>
    <property type="molecule type" value="Genomic_DNA"/>
</dbReference>
<sequence>MAPLDRLPVAGIAGGHVVNISPEEAHSEAELVRLGQVLDILSLAEGNDAKLGLDGVVVPRRELRLLSWQRGTSRSRRPFLMFRLTESESHLLLRSTTCGCVVLAGYTLTISLLLASLDESAHS</sequence>
<protein>
    <submittedName>
        <fullName evidence="1">Uncharacterized protein</fullName>
    </submittedName>
</protein>
<gene>
    <name evidence="1" type="ORF">OEZ60_01520</name>
</gene>
<proteinExistence type="predicted"/>
<accession>A0ABT2X062</accession>
<organism evidence="1 2">
    <name type="scientific">Albidovulum salinarum</name>
    <dbReference type="NCBI Taxonomy" id="2984153"/>
    <lineage>
        <taxon>Bacteria</taxon>
        <taxon>Pseudomonadati</taxon>
        <taxon>Pseudomonadota</taxon>
        <taxon>Alphaproteobacteria</taxon>
        <taxon>Rhodobacterales</taxon>
        <taxon>Paracoccaceae</taxon>
        <taxon>Albidovulum</taxon>
    </lineage>
</organism>
<keyword evidence="2" id="KW-1185">Reference proteome</keyword>
<dbReference type="Proteomes" id="UP001209535">
    <property type="component" value="Unassembled WGS sequence"/>
</dbReference>
<name>A0ABT2X062_9RHOB</name>
<evidence type="ECO:0000313" key="2">
    <source>
        <dbReference type="Proteomes" id="UP001209535"/>
    </source>
</evidence>
<dbReference type="RefSeq" id="WP_263332520.1">
    <property type="nucleotide sequence ID" value="NZ_JAOVQO010000001.1"/>
</dbReference>
<reference evidence="1 2" key="1">
    <citation type="submission" date="2022-10" db="EMBL/GenBank/DDBJ databases">
        <title>Defluviimonas sp. nov., isolated from ocean surface sediments.</title>
        <authorList>
            <person name="He W."/>
            <person name="Wang L."/>
            <person name="Zhang D.-F."/>
        </authorList>
    </citation>
    <scope>NUCLEOTIDE SEQUENCE [LARGE SCALE GENOMIC DNA]</scope>
    <source>
        <strain evidence="1 2">WL0024</strain>
    </source>
</reference>
<evidence type="ECO:0000313" key="1">
    <source>
        <dbReference type="EMBL" id="MCU9846684.1"/>
    </source>
</evidence>
<comment type="caution">
    <text evidence="1">The sequence shown here is derived from an EMBL/GenBank/DDBJ whole genome shotgun (WGS) entry which is preliminary data.</text>
</comment>